<dbReference type="InterPro" id="IPR003004">
    <property type="entry name" value="GspF/PilC"/>
</dbReference>
<evidence type="ECO:0000313" key="11">
    <source>
        <dbReference type="Proteomes" id="UP000008305"/>
    </source>
</evidence>
<dbReference type="KEGG" id="cpm:G5S_0223"/>
<feature type="domain" description="Type II secretion system protein GspF" evidence="9">
    <location>
        <begin position="261"/>
        <end position="383"/>
    </location>
</feature>
<dbReference type="InterPro" id="IPR042094">
    <property type="entry name" value="T2SS_GspF_sf"/>
</dbReference>
<protein>
    <submittedName>
        <fullName evidence="10">General secretion pathway protein F</fullName>
    </submittedName>
</protein>
<evidence type="ECO:0000259" key="9">
    <source>
        <dbReference type="Pfam" id="PF00482"/>
    </source>
</evidence>
<evidence type="ECO:0000256" key="8">
    <source>
        <dbReference type="SAM" id="Phobius"/>
    </source>
</evidence>
<keyword evidence="3" id="KW-1003">Cell membrane</keyword>
<dbReference type="Pfam" id="PF00482">
    <property type="entry name" value="T2SSF"/>
    <property type="match status" value="2"/>
</dbReference>
<dbReference type="InterPro" id="IPR018076">
    <property type="entry name" value="T2SS_GspF_dom"/>
</dbReference>
<feature type="transmembrane region" description="Helical" evidence="8">
    <location>
        <begin position="202"/>
        <end position="229"/>
    </location>
</feature>
<keyword evidence="6 8" id="KW-1133">Transmembrane helix</keyword>
<dbReference type="FunFam" id="1.20.81.30:FF:000001">
    <property type="entry name" value="Type II secretion system protein F"/>
    <property type="match status" value="1"/>
</dbReference>
<comment type="similarity">
    <text evidence="2">Belongs to the GSP F family.</text>
</comment>
<dbReference type="PANTHER" id="PTHR30012:SF0">
    <property type="entry name" value="TYPE II SECRETION SYSTEM PROTEIN F-RELATED"/>
    <property type="match status" value="1"/>
</dbReference>
<reference evidence="10 11" key="1">
    <citation type="journal article" date="2011" name="J. Bacteriol.">
        <title>Genome sequence of the obligate intracellular animal pathogen Chlamydia pecorum E58.</title>
        <authorList>
            <person name="Mojica S."/>
            <person name="Huot Creasy H."/>
            <person name="Daugherty S."/>
            <person name="Read T.D."/>
            <person name="Kim T."/>
            <person name="Kaltenboeck B."/>
            <person name="Bavoil P."/>
            <person name="Myers G.S."/>
        </authorList>
    </citation>
    <scope>NUCLEOTIDE SEQUENCE [LARGE SCALE GENOMIC DNA]</scope>
    <source>
        <strain evidence="10 11">E58</strain>
    </source>
</reference>
<name>A0AA34WHM7_CHLPE</name>
<dbReference type="AlphaFoldDB" id="A0AA34WHM7"/>
<keyword evidence="4" id="KW-0997">Cell inner membrane</keyword>
<accession>A0AA34WHM7</accession>
<sequence>MPRYAYTYLDSREKKRRSFLEAAHLQEAQEKLMQQGVQVLGIREAPPSRIRIKNTELIVLTKQLALLLRSGLPLYESLASLRDQYQGQGIATLLSSFMDVLRSGGALSEAMAVHPEIFDNFYCSAVIAGENVGALEECLNNVVTVLEERAHISKKLLAALSYPLILLSFSIMVILFFLLGVIPSLRESFENIEPNRLTTIVFGLSECLCTYKLTIALGLGGGIGIGMAFRRKIPWKRFFEKCCFAFPFVKKFLVKVALIRFCSVASAILKGGGTLIEGLELGYGAIPYEGIRDEMKLMVKAVTQGSSLSEEFAQRPWVPKLALGMVSLGEESGELAEVLGYVARMYNEDVQKTLSCLTSWCQPVILILLGGIIGVIMLAILIPLTSNIQAL</sequence>
<dbReference type="RefSeq" id="WP_013712316.1">
    <property type="nucleotide sequence ID" value="NC_015408.1"/>
</dbReference>
<evidence type="ECO:0000256" key="2">
    <source>
        <dbReference type="ARBA" id="ARBA00005745"/>
    </source>
</evidence>
<keyword evidence="5 8" id="KW-0812">Transmembrane</keyword>
<gene>
    <name evidence="10" type="primary">pilC</name>
    <name evidence="10" type="ordered locus">G5S_0223</name>
</gene>
<keyword evidence="11" id="KW-1185">Reference proteome</keyword>
<evidence type="ECO:0000256" key="5">
    <source>
        <dbReference type="ARBA" id="ARBA00022692"/>
    </source>
</evidence>
<evidence type="ECO:0000256" key="4">
    <source>
        <dbReference type="ARBA" id="ARBA00022519"/>
    </source>
</evidence>
<evidence type="ECO:0000256" key="6">
    <source>
        <dbReference type="ARBA" id="ARBA00022989"/>
    </source>
</evidence>
<comment type="subcellular location">
    <subcellularLocation>
        <location evidence="1">Cell inner membrane</location>
        <topology evidence="1">Multi-pass membrane protein</topology>
    </subcellularLocation>
</comment>
<keyword evidence="7 8" id="KW-0472">Membrane</keyword>
<dbReference type="Gene3D" id="1.20.81.30">
    <property type="entry name" value="Type II secretion system (T2SS), domain F"/>
    <property type="match status" value="2"/>
</dbReference>
<dbReference type="EMBL" id="CP002608">
    <property type="protein sequence ID" value="AEB41238.1"/>
    <property type="molecule type" value="Genomic_DNA"/>
</dbReference>
<evidence type="ECO:0000256" key="1">
    <source>
        <dbReference type="ARBA" id="ARBA00004429"/>
    </source>
</evidence>
<evidence type="ECO:0000256" key="7">
    <source>
        <dbReference type="ARBA" id="ARBA00023136"/>
    </source>
</evidence>
<dbReference type="GO" id="GO:0005886">
    <property type="term" value="C:plasma membrane"/>
    <property type="evidence" value="ECO:0007669"/>
    <property type="project" value="UniProtKB-SubCell"/>
</dbReference>
<organism evidence="10 11">
    <name type="scientific">Chlamydia pecorum (strain ATCC VR-628 / DSM 29919 / E58)</name>
    <name type="common">Chlamydophila pecorum</name>
    <dbReference type="NCBI Taxonomy" id="331635"/>
    <lineage>
        <taxon>Bacteria</taxon>
        <taxon>Pseudomonadati</taxon>
        <taxon>Chlamydiota</taxon>
        <taxon>Chlamydiia</taxon>
        <taxon>Chlamydiales</taxon>
        <taxon>Chlamydiaceae</taxon>
        <taxon>Chlamydia/Chlamydophila group</taxon>
        <taxon>Chlamydia</taxon>
    </lineage>
</organism>
<proteinExistence type="inferred from homology"/>
<dbReference type="Proteomes" id="UP000008305">
    <property type="component" value="Chromosome"/>
</dbReference>
<feature type="transmembrane region" description="Helical" evidence="8">
    <location>
        <begin position="156"/>
        <end position="182"/>
    </location>
</feature>
<feature type="domain" description="Type II secretion system protein GspF" evidence="9">
    <location>
        <begin position="61"/>
        <end position="183"/>
    </location>
</feature>
<dbReference type="PRINTS" id="PR00812">
    <property type="entry name" value="BCTERIALGSPF"/>
</dbReference>
<dbReference type="PANTHER" id="PTHR30012">
    <property type="entry name" value="GENERAL SECRETION PATHWAY PROTEIN"/>
    <property type="match status" value="1"/>
</dbReference>
<feature type="transmembrane region" description="Helical" evidence="8">
    <location>
        <begin position="364"/>
        <end position="384"/>
    </location>
</feature>
<evidence type="ECO:0000256" key="3">
    <source>
        <dbReference type="ARBA" id="ARBA00022475"/>
    </source>
</evidence>
<evidence type="ECO:0000313" key="10">
    <source>
        <dbReference type="EMBL" id="AEB41238.1"/>
    </source>
</evidence>